<dbReference type="EMBL" id="JACOOR010000003">
    <property type="protein sequence ID" value="MBC5659215.1"/>
    <property type="molecule type" value="Genomic_DNA"/>
</dbReference>
<dbReference type="PANTHER" id="PTHR28629:SF4">
    <property type="entry name" value="TRIOKINASE_FMN CYCLASE"/>
    <property type="match status" value="1"/>
</dbReference>
<accession>A0A923RNB2</accession>
<name>A0A923RNB2_9FIRM</name>
<keyword evidence="5" id="KW-1185">Reference proteome</keyword>
<dbReference type="PANTHER" id="PTHR28629">
    <property type="entry name" value="TRIOKINASE/FMN CYCLASE"/>
    <property type="match status" value="1"/>
</dbReference>
<sequence>MEKYTTEQLPQLFEGAAVLFLKKKEELCEMDARMGDGDLGLTMSKGFGALPDLIRENTEPGDVGKTLMKAGMKMASLVPSTMGTLMSSGIMEGGKTLKGREVFRAEELVLWLKGFAAGIQRRGKCQPGECTILDAAAPAAEKAEEAASTGDMRKIIEAACKGAAEGVEATKTMIPKYGKAAVFATKATGIPDQGATAALYLFQGLKTSIET</sequence>
<dbReference type="SUPFAM" id="SSF101473">
    <property type="entry name" value="DhaL-like"/>
    <property type="match status" value="1"/>
</dbReference>
<evidence type="ECO:0000313" key="4">
    <source>
        <dbReference type="EMBL" id="MBC5659215.1"/>
    </source>
</evidence>
<protein>
    <submittedName>
        <fullName evidence="4">Dihydroxyacetone kinase subunit L</fullName>
    </submittedName>
</protein>
<gene>
    <name evidence="4" type="ORF">H8S44_05450</name>
</gene>
<evidence type="ECO:0000313" key="5">
    <source>
        <dbReference type="Proteomes" id="UP000649345"/>
    </source>
</evidence>
<evidence type="ECO:0000256" key="2">
    <source>
        <dbReference type="ARBA" id="ARBA00022777"/>
    </source>
</evidence>
<comment type="caution">
    <text evidence="4">The sequence shown here is derived from an EMBL/GenBank/DDBJ whole genome shotgun (WGS) entry which is preliminary data.</text>
</comment>
<dbReference type="Proteomes" id="UP000649345">
    <property type="component" value="Unassembled WGS sequence"/>
</dbReference>
<dbReference type="SMART" id="SM01120">
    <property type="entry name" value="Dak2"/>
    <property type="match status" value="1"/>
</dbReference>
<dbReference type="GO" id="GO:0004371">
    <property type="term" value="F:glycerone kinase activity"/>
    <property type="evidence" value="ECO:0007669"/>
    <property type="project" value="InterPro"/>
</dbReference>
<dbReference type="Pfam" id="PF02734">
    <property type="entry name" value="Dak2"/>
    <property type="match status" value="1"/>
</dbReference>
<keyword evidence="1" id="KW-0808">Transferase</keyword>
<dbReference type="RefSeq" id="WP_186871626.1">
    <property type="nucleotide sequence ID" value="NZ_JACOOR010000003.1"/>
</dbReference>
<dbReference type="GO" id="GO:0005829">
    <property type="term" value="C:cytosol"/>
    <property type="evidence" value="ECO:0007669"/>
    <property type="project" value="TreeGrafter"/>
</dbReference>
<evidence type="ECO:0000256" key="1">
    <source>
        <dbReference type="ARBA" id="ARBA00022679"/>
    </source>
</evidence>
<keyword evidence="2 4" id="KW-0418">Kinase</keyword>
<feature type="domain" description="DhaL" evidence="3">
    <location>
        <begin position="7"/>
        <end position="207"/>
    </location>
</feature>
<proteinExistence type="predicted"/>
<evidence type="ECO:0000259" key="3">
    <source>
        <dbReference type="PROSITE" id="PS51480"/>
    </source>
</evidence>
<reference evidence="4" key="1">
    <citation type="submission" date="2020-08" db="EMBL/GenBank/DDBJ databases">
        <title>Genome public.</title>
        <authorList>
            <person name="Liu C."/>
            <person name="Sun Q."/>
        </authorList>
    </citation>
    <scope>NUCLEOTIDE SEQUENCE</scope>
    <source>
        <strain evidence="4">NSJ-68</strain>
    </source>
</reference>
<dbReference type="GO" id="GO:0019563">
    <property type="term" value="P:glycerol catabolic process"/>
    <property type="evidence" value="ECO:0007669"/>
    <property type="project" value="TreeGrafter"/>
</dbReference>
<dbReference type="AlphaFoldDB" id="A0A923RNB2"/>
<dbReference type="InterPro" id="IPR004007">
    <property type="entry name" value="DhaL_dom"/>
</dbReference>
<dbReference type="InterPro" id="IPR050861">
    <property type="entry name" value="Dihydroxyacetone_Kinase"/>
</dbReference>
<dbReference type="PROSITE" id="PS51480">
    <property type="entry name" value="DHAL"/>
    <property type="match status" value="1"/>
</dbReference>
<organism evidence="4 5">
    <name type="scientific">Anaerosacchariphilus hominis</name>
    <dbReference type="NCBI Taxonomy" id="2763017"/>
    <lineage>
        <taxon>Bacteria</taxon>
        <taxon>Bacillati</taxon>
        <taxon>Bacillota</taxon>
        <taxon>Clostridia</taxon>
        <taxon>Lachnospirales</taxon>
        <taxon>Lachnospiraceae</taxon>
        <taxon>Anaerosacchariphilus</taxon>
    </lineage>
</organism>
<dbReference type="Gene3D" id="1.25.40.340">
    <property type="match status" value="1"/>
</dbReference>
<dbReference type="InterPro" id="IPR036117">
    <property type="entry name" value="DhaL_dom_sf"/>
</dbReference>